<dbReference type="Proteomes" id="UP001629113">
    <property type="component" value="Unassembled WGS sequence"/>
</dbReference>
<dbReference type="EMBL" id="JBFCZG010000005">
    <property type="protein sequence ID" value="KAL3422289.1"/>
    <property type="molecule type" value="Genomic_DNA"/>
</dbReference>
<dbReference type="PANTHER" id="PTHR46310">
    <property type="entry name" value="AMIDASE 1"/>
    <property type="match status" value="1"/>
</dbReference>
<dbReference type="SUPFAM" id="SSF75304">
    <property type="entry name" value="Amidase signature (AS) enzymes"/>
    <property type="match status" value="1"/>
</dbReference>
<accession>A0ABR4PG56</accession>
<organism evidence="2 3">
    <name type="scientific">Phlyctema vagabunda</name>
    <dbReference type="NCBI Taxonomy" id="108571"/>
    <lineage>
        <taxon>Eukaryota</taxon>
        <taxon>Fungi</taxon>
        <taxon>Dikarya</taxon>
        <taxon>Ascomycota</taxon>
        <taxon>Pezizomycotina</taxon>
        <taxon>Leotiomycetes</taxon>
        <taxon>Helotiales</taxon>
        <taxon>Dermateaceae</taxon>
        <taxon>Phlyctema</taxon>
    </lineage>
</organism>
<dbReference type="InterPro" id="IPR023631">
    <property type="entry name" value="Amidase_dom"/>
</dbReference>
<gene>
    <name evidence="2" type="ORF">PVAG01_06445</name>
</gene>
<keyword evidence="3" id="KW-1185">Reference proteome</keyword>
<proteinExistence type="predicted"/>
<name>A0ABR4PG56_9HELO</name>
<sequence length="610" mass="67229">MTTLPIGSHGYYLFPKPITQIITIDSDGDTEAGAIAGDTITKRKEPVPVTLIHIAELGDTHQHAISLEDLNQRLKDMMKFDDVLDQVFTKSVIILLGSHDTLSPRLANSSSSQISISFAKSDVEIPSAPYFLVGHNIHQAFKLYPDPNVAFICGVVPSEDGTRSYRKITTDLIPVPSRWYFPPTSSEKPLSGKRVAIKDIFDVHGLKTTAGSKEREVLYPELDSTAPAIQILIDQGAVIVGKTKTVCFASGAGPNDWVDYQCPINPRGDGNLDPDCSSTGSGVAIAAYDWLDYSIGSDSLGSMVGPAAVNGIFGLRPTQGALAIDGGILVSKYFDTPGHFSRSLPDFAELTEAWLPKGVDESLKITKLLYLEGLLDSYGKPEREILESFFCDFEKAANVKREPIDFGKSYDVSSFDKLATVKWDDYLSDTLAHIQLYDSRWNNQKFEDDFREAFGRDPALEPLVRFKRNLARSISEEKYNTECDKMHLFRRWLHEVVFVEGTVLLLPITHVEPALVKQPGNNVPAKDPLDWQGFGLKSTAISVLGGLPCISFPVGQTKYHSHILNEEVFRPVNLMLLGPPGSDVQLIELLQDIFSKSGRPVSVKFGATAY</sequence>
<evidence type="ECO:0000313" key="2">
    <source>
        <dbReference type="EMBL" id="KAL3422289.1"/>
    </source>
</evidence>
<comment type="caution">
    <text evidence="2">The sequence shown here is derived from an EMBL/GenBank/DDBJ whole genome shotgun (WGS) entry which is preliminary data.</text>
</comment>
<dbReference type="Gene3D" id="3.90.1300.10">
    <property type="entry name" value="Amidase signature (AS) domain"/>
    <property type="match status" value="1"/>
</dbReference>
<dbReference type="Pfam" id="PF01425">
    <property type="entry name" value="Amidase"/>
    <property type="match status" value="1"/>
</dbReference>
<feature type="domain" description="Amidase" evidence="1">
    <location>
        <begin position="186"/>
        <end position="353"/>
    </location>
</feature>
<evidence type="ECO:0000259" key="1">
    <source>
        <dbReference type="Pfam" id="PF01425"/>
    </source>
</evidence>
<dbReference type="InterPro" id="IPR036928">
    <property type="entry name" value="AS_sf"/>
</dbReference>
<protein>
    <submittedName>
        <fullName evidence="2">Glutamyl-tRNA subunit a</fullName>
    </submittedName>
</protein>
<dbReference type="PANTHER" id="PTHR46310:SF7">
    <property type="entry name" value="AMIDASE 1"/>
    <property type="match status" value="1"/>
</dbReference>
<evidence type="ECO:0000313" key="3">
    <source>
        <dbReference type="Proteomes" id="UP001629113"/>
    </source>
</evidence>
<reference evidence="2 3" key="1">
    <citation type="submission" date="2024-06" db="EMBL/GenBank/DDBJ databases">
        <title>Complete genome of Phlyctema vagabunda strain 19-DSS-EL-015.</title>
        <authorList>
            <person name="Fiorenzani C."/>
        </authorList>
    </citation>
    <scope>NUCLEOTIDE SEQUENCE [LARGE SCALE GENOMIC DNA]</scope>
    <source>
        <strain evidence="2 3">19-DSS-EL-015</strain>
    </source>
</reference>